<keyword evidence="5" id="KW-0677">Repeat</keyword>
<feature type="repeat" description="Solcar" evidence="9">
    <location>
        <begin position="828"/>
        <end position="912"/>
    </location>
</feature>
<dbReference type="EMBL" id="CAJNNV010026748">
    <property type="protein sequence ID" value="CAE8618930.1"/>
    <property type="molecule type" value="Genomic_DNA"/>
</dbReference>
<name>A0A813G8A0_POLGL</name>
<dbReference type="Gene3D" id="3.40.390.10">
    <property type="entry name" value="Collagenase (Catalytic Domain)"/>
    <property type="match status" value="1"/>
</dbReference>
<dbReference type="Pfam" id="PF16313">
    <property type="entry name" value="DUF4953"/>
    <property type="match status" value="1"/>
</dbReference>
<dbReference type="InterPro" id="IPR023395">
    <property type="entry name" value="MCP_dom_sf"/>
</dbReference>
<feature type="repeat" description="Solcar" evidence="9">
    <location>
        <begin position="920"/>
        <end position="1009"/>
    </location>
</feature>
<dbReference type="GO" id="GO:0005469">
    <property type="term" value="F:succinate:fumarate antiporter activity"/>
    <property type="evidence" value="ECO:0007669"/>
    <property type="project" value="TreeGrafter"/>
</dbReference>
<dbReference type="InterPro" id="IPR033413">
    <property type="entry name" value="DUF5117"/>
</dbReference>
<dbReference type="SUPFAM" id="SSF103506">
    <property type="entry name" value="Mitochondrial carrier"/>
    <property type="match status" value="1"/>
</dbReference>
<evidence type="ECO:0000256" key="1">
    <source>
        <dbReference type="ARBA" id="ARBA00004225"/>
    </source>
</evidence>
<feature type="repeat" description="Solcar" evidence="9">
    <location>
        <begin position="1015"/>
        <end position="1102"/>
    </location>
</feature>
<comment type="subcellular location">
    <subcellularLocation>
        <location evidence="1">Mitochondrion membrane</location>
        <topology evidence="1">Multi-pass membrane protein</topology>
    </subcellularLocation>
</comment>
<proteinExistence type="inferred from homology"/>
<keyword evidence="13" id="KW-1185">Reference proteome</keyword>
<dbReference type="Pfam" id="PF17148">
    <property type="entry name" value="DUF5117"/>
    <property type="match status" value="1"/>
</dbReference>
<evidence type="ECO:0000313" key="12">
    <source>
        <dbReference type="EMBL" id="CAE8618930.1"/>
    </source>
</evidence>
<accession>A0A813G8A0</accession>
<evidence type="ECO:0000256" key="8">
    <source>
        <dbReference type="ARBA" id="ARBA00023136"/>
    </source>
</evidence>
<keyword evidence="6" id="KW-1133">Transmembrane helix</keyword>
<evidence type="ECO:0000256" key="4">
    <source>
        <dbReference type="ARBA" id="ARBA00022692"/>
    </source>
</evidence>
<evidence type="ECO:0000256" key="5">
    <source>
        <dbReference type="ARBA" id="ARBA00022737"/>
    </source>
</evidence>
<reference evidence="12" key="1">
    <citation type="submission" date="2021-02" db="EMBL/GenBank/DDBJ databases">
        <authorList>
            <person name="Dougan E. K."/>
            <person name="Rhodes N."/>
            <person name="Thang M."/>
            <person name="Chan C."/>
        </authorList>
    </citation>
    <scope>NUCLEOTIDE SEQUENCE</scope>
</reference>
<dbReference type="GO" id="GO:0031966">
    <property type="term" value="C:mitochondrial membrane"/>
    <property type="evidence" value="ECO:0007669"/>
    <property type="project" value="UniProtKB-SubCell"/>
</dbReference>
<sequence length="1109" mass="119963">DRPPPEQRAQIWRSALPSRVPLAPDVDFAELGRRFEVCADGIASAAFRAAAAAVLRIGEARQVSMDDLLTAAQAEARLAHKSEGVLASCPSIAEYLRRHRFSEFRSFHQVYLVREERVSGRLWKGCERLIWRLREADLGRLFIPIVTLDGVEGSYPEMFDKHPKDLALRFVLAPGGREVLLIEAQDRLGSNDLEASMYSQATGGMHPGYVARLEPVAREGSDLLVDLTAWMRKFSEYFRGDSGEENTHFLEMKAYGDNFFIRCSTQKPCKMPVKSLGESLTVYFTLAFAALPEEPMVPRPCDPRVGYFTNPILVGGPNQATTVHHVISRWDLERRKQLVYVIDASVPKVYHETIKKGVLSWNSAFEVCIGRPALHCVAPGDSDYPGEYAPGDGRHVAIFMTNPSTKGLLGYGPSAVDYRSGEVLMASVVLGFKPHIEGASRYSEELLSRPGASRGGCQRLLDADDPNVLKHLLETTVHEVGHTLGLRHNFIAAEDGHSSVMDYPDDVDTSDPSKPVFGGHFLGTPGRYDVYAISYGYTHLEEVRGERHLSLALLANGQKPDEAELLPEPKNPLFATDEDVGGLDPRVQQRSADVERMGADKIEWALGRRRVLLDHVEAGQIDCALYSQRVLSTIEVASSSVLAAAAFVGGALVDARRAGAMPCDSGAALRFVAVALNLLVGPLFRLGEVEIRHLLQRRDGHYGLTATSVLDLHAQTCSALLSRLLAPSVLAQLESQRATCSDERLRPSSTFELLSTLAFGPSREGGGESGGGSSGSSCPADVVEPSKGLMYPLRPGCKLEAQSGGIGPELDLAAADPLGSQAEAKKKSHWAVSFLAGFASGATEVCVTMPLDTVKTYTQVSRTPGMTPSRAAKDIYKLKGLPGFYFGLPAVMLQVAGKGAIRFTAYEQFKSALQVTPGVPIASVDFLAGVGAGFVEAFVWTTPTERLKVLRQNDIKTGLNRYSSLVGSVQTVARDHGIRGLYAGIGATGIRQASGVGVRFALYGKVKSALTTDPPHMWQSALAGGITGCVSTILNHPIDVIKSRIEAQDGAVKEYTSSLAGLRTIAQQEGFLALYKGLAPRLMKISIGQAITFSAYEFYSGTISNVTGL</sequence>
<evidence type="ECO:0000256" key="7">
    <source>
        <dbReference type="ARBA" id="ARBA00023128"/>
    </source>
</evidence>
<dbReference type="Gene3D" id="1.50.40.10">
    <property type="entry name" value="Mitochondrial carrier domain"/>
    <property type="match status" value="2"/>
</dbReference>
<comment type="similarity">
    <text evidence="2">Belongs to the mitochondrial carrier (TC 2.A.29) family.</text>
</comment>
<gene>
    <name evidence="12" type="ORF">PGLA1383_LOCUS36524</name>
</gene>
<keyword evidence="7" id="KW-0496">Mitochondrion</keyword>
<dbReference type="Pfam" id="PF00153">
    <property type="entry name" value="Mito_carr"/>
    <property type="match status" value="3"/>
</dbReference>
<dbReference type="OrthoDB" id="10042665at2759"/>
<keyword evidence="4 9" id="KW-0812">Transmembrane</keyword>
<keyword evidence="3" id="KW-0813">Transport</keyword>
<dbReference type="GO" id="GO:0008237">
    <property type="term" value="F:metallopeptidase activity"/>
    <property type="evidence" value="ECO:0007669"/>
    <property type="project" value="InterPro"/>
</dbReference>
<dbReference type="AlphaFoldDB" id="A0A813G8A0"/>
<dbReference type="Proteomes" id="UP000654075">
    <property type="component" value="Unassembled WGS sequence"/>
</dbReference>
<feature type="non-terminal residue" evidence="12">
    <location>
        <position position="1"/>
    </location>
</feature>
<protein>
    <submittedName>
        <fullName evidence="12">Uncharacterized protein</fullName>
    </submittedName>
</protein>
<feature type="domain" description="EcxA zinc-binding" evidence="10">
    <location>
        <begin position="469"/>
        <end position="756"/>
    </location>
</feature>
<evidence type="ECO:0000256" key="3">
    <source>
        <dbReference type="ARBA" id="ARBA00022448"/>
    </source>
</evidence>
<dbReference type="PANTHER" id="PTHR45788:SF2">
    <property type="entry name" value="SUCCINATE_FUMARATE MITOCHONDRIAL TRANSPORTER"/>
    <property type="match status" value="1"/>
</dbReference>
<evidence type="ECO:0000259" key="10">
    <source>
        <dbReference type="Pfam" id="PF16313"/>
    </source>
</evidence>
<evidence type="ECO:0000256" key="6">
    <source>
        <dbReference type="ARBA" id="ARBA00022989"/>
    </source>
</evidence>
<dbReference type="PANTHER" id="PTHR45788">
    <property type="entry name" value="SUCCINATE/FUMARATE MITOCHONDRIAL TRANSPORTER-RELATED"/>
    <property type="match status" value="1"/>
</dbReference>
<organism evidence="12 13">
    <name type="scientific">Polarella glacialis</name>
    <name type="common">Dinoflagellate</name>
    <dbReference type="NCBI Taxonomy" id="89957"/>
    <lineage>
        <taxon>Eukaryota</taxon>
        <taxon>Sar</taxon>
        <taxon>Alveolata</taxon>
        <taxon>Dinophyceae</taxon>
        <taxon>Suessiales</taxon>
        <taxon>Suessiaceae</taxon>
        <taxon>Polarella</taxon>
    </lineage>
</organism>
<evidence type="ECO:0000313" key="13">
    <source>
        <dbReference type="Proteomes" id="UP000654075"/>
    </source>
</evidence>
<feature type="domain" description="DUF5117" evidence="11">
    <location>
        <begin position="234"/>
        <end position="334"/>
    </location>
</feature>
<dbReference type="InterPro" id="IPR024079">
    <property type="entry name" value="MetalloPept_cat_dom_sf"/>
</dbReference>
<dbReference type="InterPro" id="IPR032534">
    <property type="entry name" value="EcxA_zinc-bd"/>
</dbReference>
<keyword evidence="8 9" id="KW-0472">Membrane</keyword>
<dbReference type="SUPFAM" id="SSF55486">
    <property type="entry name" value="Metalloproteases ('zincins'), catalytic domain"/>
    <property type="match status" value="1"/>
</dbReference>
<dbReference type="PROSITE" id="PS50920">
    <property type="entry name" value="SOLCAR"/>
    <property type="match status" value="3"/>
</dbReference>
<dbReference type="InterPro" id="IPR049563">
    <property type="entry name" value="TXTP-like"/>
</dbReference>
<evidence type="ECO:0000256" key="9">
    <source>
        <dbReference type="PROSITE-ProRule" id="PRU00282"/>
    </source>
</evidence>
<evidence type="ECO:0000259" key="11">
    <source>
        <dbReference type="Pfam" id="PF17148"/>
    </source>
</evidence>
<evidence type="ECO:0000256" key="2">
    <source>
        <dbReference type="ARBA" id="ARBA00006375"/>
    </source>
</evidence>
<dbReference type="InterPro" id="IPR018108">
    <property type="entry name" value="MCP_transmembrane"/>
</dbReference>
<comment type="caution">
    <text evidence="12">The sequence shown here is derived from an EMBL/GenBank/DDBJ whole genome shotgun (WGS) entry which is preliminary data.</text>
</comment>